<name>A0A194V2N9_CYTMA</name>
<dbReference type="EMBL" id="KN714708">
    <property type="protein sequence ID" value="KUI58116.1"/>
    <property type="molecule type" value="Genomic_DNA"/>
</dbReference>
<sequence>MSTRYLRPRVSGDHIMVEHWDDVVANEIAKHIYGAIHPYLQPVIKEKGAEKAMEILHIHNAALNYGPTSCVRWDGPGLHYSWFSLLAPNSYVLKVPWTTARKDRMLAAMVRALERLAAEDST</sequence>
<evidence type="ECO:0000313" key="1">
    <source>
        <dbReference type="EMBL" id="KUI58116.1"/>
    </source>
</evidence>
<dbReference type="AlphaFoldDB" id="A0A194V2N9"/>
<proteinExistence type="predicted"/>
<gene>
    <name evidence="1" type="ORF">VP1G_05361</name>
</gene>
<organism evidence="1 2">
    <name type="scientific">Cytospora mali</name>
    <name type="common">Apple Valsa canker fungus</name>
    <name type="synonym">Valsa mali</name>
    <dbReference type="NCBI Taxonomy" id="578113"/>
    <lineage>
        <taxon>Eukaryota</taxon>
        <taxon>Fungi</taxon>
        <taxon>Dikarya</taxon>
        <taxon>Ascomycota</taxon>
        <taxon>Pezizomycotina</taxon>
        <taxon>Sordariomycetes</taxon>
        <taxon>Sordariomycetidae</taxon>
        <taxon>Diaporthales</taxon>
        <taxon>Cytosporaceae</taxon>
        <taxon>Cytospora</taxon>
    </lineage>
</organism>
<accession>A0A194V2N9</accession>
<evidence type="ECO:0000313" key="2">
    <source>
        <dbReference type="Proteomes" id="UP000078576"/>
    </source>
</evidence>
<dbReference type="Proteomes" id="UP000078576">
    <property type="component" value="Unassembled WGS sequence"/>
</dbReference>
<keyword evidence="2" id="KW-1185">Reference proteome</keyword>
<dbReference type="STRING" id="694573.A0A194V2N9"/>
<reference evidence="2" key="1">
    <citation type="submission" date="2014-12" db="EMBL/GenBank/DDBJ databases">
        <title>Genome Sequence of Valsa Canker Pathogens Uncovers a Specific Adaption of Colonization on Woody Bark.</title>
        <authorList>
            <person name="Yin Z."/>
            <person name="Liu H."/>
            <person name="Gao X."/>
            <person name="Li Z."/>
            <person name="Song N."/>
            <person name="Ke X."/>
            <person name="Dai Q."/>
            <person name="Wu Y."/>
            <person name="Sun Y."/>
            <person name="Xu J.-R."/>
            <person name="Kang Z.K."/>
            <person name="Wang L."/>
            <person name="Huang L."/>
        </authorList>
    </citation>
    <scope>NUCLEOTIDE SEQUENCE [LARGE SCALE GENOMIC DNA]</scope>
    <source>
        <strain evidence="2">SXYL134</strain>
    </source>
</reference>
<protein>
    <submittedName>
        <fullName evidence="1">Uncharacterized protein</fullName>
    </submittedName>
</protein>
<dbReference type="OrthoDB" id="62952at2759"/>